<dbReference type="InParanoid" id="F8PWR5"/>
<name>F8PWR5_SERL3</name>
<dbReference type="Proteomes" id="UP000008063">
    <property type="component" value="Unassembled WGS sequence"/>
</dbReference>
<accession>F8PWR5</accession>
<dbReference type="EMBL" id="GL945480">
    <property type="protein sequence ID" value="EGN99242.1"/>
    <property type="molecule type" value="Genomic_DNA"/>
</dbReference>
<gene>
    <name evidence="1" type="ORF">SERLA73DRAFT_160708</name>
</gene>
<reference evidence="2" key="1">
    <citation type="journal article" date="2011" name="Science">
        <title>The plant cell wall-decomposing machinery underlies the functional diversity of forest fungi.</title>
        <authorList>
            <person name="Eastwood D.C."/>
            <person name="Floudas D."/>
            <person name="Binder M."/>
            <person name="Majcherczyk A."/>
            <person name="Schneider P."/>
            <person name="Aerts A."/>
            <person name="Asiegbu F.O."/>
            <person name="Baker S.E."/>
            <person name="Barry K."/>
            <person name="Bendiksby M."/>
            <person name="Blumentritt M."/>
            <person name="Coutinho P.M."/>
            <person name="Cullen D."/>
            <person name="de Vries R.P."/>
            <person name="Gathman A."/>
            <person name="Goodell B."/>
            <person name="Henrissat B."/>
            <person name="Ihrmark K."/>
            <person name="Kauserud H."/>
            <person name="Kohler A."/>
            <person name="LaButti K."/>
            <person name="Lapidus A."/>
            <person name="Lavin J.L."/>
            <person name="Lee Y.-H."/>
            <person name="Lindquist E."/>
            <person name="Lilly W."/>
            <person name="Lucas S."/>
            <person name="Morin E."/>
            <person name="Murat C."/>
            <person name="Oguiza J.A."/>
            <person name="Park J."/>
            <person name="Pisabarro A.G."/>
            <person name="Riley R."/>
            <person name="Rosling A."/>
            <person name="Salamov A."/>
            <person name="Schmidt O."/>
            <person name="Schmutz J."/>
            <person name="Skrede I."/>
            <person name="Stenlid J."/>
            <person name="Wiebenga A."/>
            <person name="Xie X."/>
            <person name="Kuees U."/>
            <person name="Hibbett D.S."/>
            <person name="Hoffmeister D."/>
            <person name="Hoegberg N."/>
            <person name="Martin F."/>
            <person name="Grigoriev I.V."/>
            <person name="Watkinson S.C."/>
        </authorList>
    </citation>
    <scope>NUCLEOTIDE SEQUENCE [LARGE SCALE GENOMIC DNA]</scope>
    <source>
        <strain evidence="2">strain S7.3</strain>
    </source>
</reference>
<dbReference type="OMA" id="RANISMS"/>
<keyword evidence="2" id="KW-1185">Reference proteome</keyword>
<proteinExistence type="predicted"/>
<dbReference type="eggNOG" id="ENOG502SPWQ">
    <property type="taxonomic scope" value="Eukaryota"/>
</dbReference>
<dbReference type="HOGENOM" id="CLU_502574_0_0_1"/>
<evidence type="ECO:0000313" key="2">
    <source>
        <dbReference type="Proteomes" id="UP000008063"/>
    </source>
</evidence>
<protein>
    <submittedName>
        <fullName evidence="1">Uncharacterized protein</fullName>
    </submittedName>
</protein>
<organism evidence="2">
    <name type="scientific">Serpula lacrymans var. lacrymans (strain S7.3)</name>
    <name type="common">Dry rot fungus</name>
    <dbReference type="NCBI Taxonomy" id="936435"/>
    <lineage>
        <taxon>Eukaryota</taxon>
        <taxon>Fungi</taxon>
        <taxon>Dikarya</taxon>
        <taxon>Basidiomycota</taxon>
        <taxon>Agaricomycotina</taxon>
        <taxon>Agaricomycetes</taxon>
        <taxon>Agaricomycetidae</taxon>
        <taxon>Boletales</taxon>
        <taxon>Coniophorineae</taxon>
        <taxon>Serpulaceae</taxon>
        <taxon>Serpula</taxon>
    </lineage>
</organism>
<dbReference type="AlphaFoldDB" id="F8PWR5"/>
<evidence type="ECO:0000313" key="1">
    <source>
        <dbReference type="EMBL" id="EGN99242.1"/>
    </source>
</evidence>
<sequence length="490" mass="54025">MSSDPLDHYPTIDDLVDGVRTGSTTDLWDVVVSISVEKLNGILHTLWITDSTTTNVKVTTTSLDQFEQPFYIDWDVKLGSPSLSFTLDGKSSLTMSLSGTHQVQGKNPNTGEEMPIIPIPENSYVLVATVPLVAVKAVEGDTAGTDPTNSDQVISFDDNPDAKLHVVFQFNNEGSSQYRIDYTGSGDDPSGDQISIGLREKLADWMMDPKNINAITYSLAVVEQTPSVDTQYLTPESMSFSIYASSTKTVGCLSVYIKTKDSDYPVGNQQRAFHFPKTNQNSYPIPDGYDASISIIIRRNNFSKFLNTAIHNTRESSGKEFEYVNENDTQTGFSFTIALNDDLVAFMKQQILGGSPQQKERVSWADVTGQHFGDVFCKIVVDKTIPLMQTDQTEIRANISMSNGDYRKTTRKEGDEGWPEPGQVIGAFNSWELPTFSGDFGLDFFATTNIFAPGKQIIDIDTKRGVLTPYDVLLVGHIKDDVRSAVKAGV</sequence>